<evidence type="ECO:0000259" key="1">
    <source>
        <dbReference type="Pfam" id="PF03703"/>
    </source>
</evidence>
<gene>
    <name evidence="2" type="ORF">KQI75_11520</name>
</gene>
<keyword evidence="3" id="KW-1185">Reference proteome</keyword>
<dbReference type="RefSeq" id="WP_216470945.1">
    <property type="nucleotide sequence ID" value="NZ_JAHLQI010000006.1"/>
</dbReference>
<dbReference type="Proteomes" id="UP000783588">
    <property type="component" value="Unassembled WGS sequence"/>
</dbReference>
<evidence type="ECO:0000313" key="2">
    <source>
        <dbReference type="EMBL" id="MBU5491237.1"/>
    </source>
</evidence>
<feature type="domain" description="YdbS-like PH" evidence="1">
    <location>
        <begin position="20"/>
        <end position="96"/>
    </location>
</feature>
<name>A0ABS6EU70_9FIRM</name>
<reference evidence="2 3" key="1">
    <citation type="submission" date="2021-06" db="EMBL/GenBank/DDBJ databases">
        <authorList>
            <person name="Sun Q."/>
            <person name="Li D."/>
        </authorList>
    </citation>
    <scope>NUCLEOTIDE SEQUENCE [LARGE SCALE GENOMIC DNA]</scope>
    <source>
        <strain evidence="2 3">MSJd-7</strain>
    </source>
</reference>
<dbReference type="PANTHER" id="PTHR37938:SF1">
    <property type="entry name" value="BLL0215 PROTEIN"/>
    <property type="match status" value="1"/>
</dbReference>
<accession>A0ABS6EU70</accession>
<dbReference type="InterPro" id="IPR005182">
    <property type="entry name" value="YdbS-like_PH"/>
</dbReference>
<dbReference type="EMBL" id="JAHLQI010000006">
    <property type="protein sequence ID" value="MBU5491237.1"/>
    <property type="molecule type" value="Genomic_DNA"/>
</dbReference>
<evidence type="ECO:0000313" key="3">
    <source>
        <dbReference type="Proteomes" id="UP000783588"/>
    </source>
</evidence>
<dbReference type="Pfam" id="PF03703">
    <property type="entry name" value="bPH_2"/>
    <property type="match status" value="1"/>
</dbReference>
<sequence>MSNSTPIWSDRKRIFCGLPWTFTTYTLTSDRLFIETGVLGKHEDEVRLYRILDISLSRSFSQRIFGLGTIHCCSADKTMGDFDIINIKNPREVKERLSELVEHERQAKHVTNREFMTHDTDFDDEDM</sequence>
<organism evidence="2 3">
    <name type="scientific">Butyricicoccus intestinisimiae</name>
    <dbReference type="NCBI Taxonomy" id="2841509"/>
    <lineage>
        <taxon>Bacteria</taxon>
        <taxon>Bacillati</taxon>
        <taxon>Bacillota</taxon>
        <taxon>Clostridia</taxon>
        <taxon>Eubacteriales</taxon>
        <taxon>Butyricicoccaceae</taxon>
        <taxon>Butyricicoccus</taxon>
    </lineage>
</organism>
<protein>
    <submittedName>
        <fullName evidence="2">PH domain-containing protein</fullName>
    </submittedName>
</protein>
<comment type="caution">
    <text evidence="2">The sequence shown here is derived from an EMBL/GenBank/DDBJ whole genome shotgun (WGS) entry which is preliminary data.</text>
</comment>
<proteinExistence type="predicted"/>
<dbReference type="PANTHER" id="PTHR37938">
    <property type="entry name" value="BLL0215 PROTEIN"/>
    <property type="match status" value="1"/>
</dbReference>